<dbReference type="CDD" id="cd00200">
    <property type="entry name" value="WD40"/>
    <property type="match status" value="1"/>
</dbReference>
<dbReference type="Gene3D" id="2.130.10.10">
    <property type="entry name" value="YVTN repeat-like/Quinoprotein amine dehydrogenase"/>
    <property type="match status" value="1"/>
</dbReference>
<dbReference type="PROSITE" id="PS00678">
    <property type="entry name" value="WD_REPEATS_1"/>
    <property type="match status" value="1"/>
</dbReference>
<evidence type="ECO:0000259" key="4">
    <source>
        <dbReference type="PROSITE" id="PS50181"/>
    </source>
</evidence>
<dbReference type="InterPro" id="IPR036322">
    <property type="entry name" value="WD40_repeat_dom_sf"/>
</dbReference>
<dbReference type="InterPro" id="IPR051510">
    <property type="entry name" value="SKI8"/>
</dbReference>
<dbReference type="PROSITE" id="PS50181">
    <property type="entry name" value="FBOX"/>
    <property type="match status" value="1"/>
</dbReference>
<evidence type="ECO:0000313" key="5">
    <source>
        <dbReference type="EMBL" id="KDQ63966.1"/>
    </source>
</evidence>
<dbReference type="PANTHER" id="PTHR44090:SF1">
    <property type="entry name" value="SUPERKILLER COMPLEX PROTEIN 8"/>
    <property type="match status" value="1"/>
</dbReference>
<dbReference type="PANTHER" id="PTHR44090">
    <property type="entry name" value="WD REPEAT-CONTAINING PROTEIN 61"/>
    <property type="match status" value="1"/>
</dbReference>
<feature type="domain" description="F-box" evidence="4">
    <location>
        <begin position="1"/>
        <end position="43"/>
    </location>
</feature>
<dbReference type="Gene3D" id="1.20.1280.50">
    <property type="match status" value="1"/>
</dbReference>
<dbReference type="InParanoid" id="A0A067QMY5"/>
<feature type="repeat" description="WD" evidence="3">
    <location>
        <begin position="461"/>
        <end position="502"/>
    </location>
</feature>
<dbReference type="SUPFAM" id="SSF50978">
    <property type="entry name" value="WD40 repeat-like"/>
    <property type="match status" value="1"/>
</dbReference>
<name>A0A067QMY5_9AGAM</name>
<keyword evidence="1 3" id="KW-0853">WD repeat</keyword>
<dbReference type="Pfam" id="PF12937">
    <property type="entry name" value="F-box-like"/>
    <property type="match status" value="1"/>
</dbReference>
<keyword evidence="6" id="KW-1185">Reference proteome</keyword>
<evidence type="ECO:0000256" key="2">
    <source>
        <dbReference type="ARBA" id="ARBA00022737"/>
    </source>
</evidence>
<dbReference type="Pfam" id="PF00400">
    <property type="entry name" value="WD40"/>
    <property type="match status" value="4"/>
</dbReference>
<evidence type="ECO:0000256" key="3">
    <source>
        <dbReference type="PROSITE-ProRule" id="PRU00221"/>
    </source>
</evidence>
<sequence length="727" mass="80455">MAKLPHELWLVVFQELQLCDFLAIAMVCRSLHTLAQPELCRNLDISCVRSTNVWGADGTRKPYYYTTRPLDHVREQIRHRASNHISPLVKHCVFRIGTDGDCEDYVYDPSLDPYHLRYEFEHRGLPGGCHIIHEYFDMLPKLCNLQSLTLDAVILNDSRLHQIQGIRRLRTLTLEDCAILMQKPLPQLPVDTLVLRYKNPMPKALLDTEQSLLELINPDTLRHLEISLGEMLFGARQMNFDLHSLADLSSDTLTILRIDCFAVLSQEFLRLLNQCPNIEELALTGERQYRPIRRDEIHIVPTAYLPRIKIYTGPATCLRALRNIPLPAVALHCITPDLLIDGLQETMHADCLRRLDLHLQRCWDPLALLKGCSHLLRTNFVNLEELGIFFRVVPLVSAAEVAAGSDEYMSLAFVHAHDAKEPHTDAVWGISWTATDSVLSVSADGRIKKYDSTSGQVSHALPPHTLGLVSLSVSPDGRQALYNSIEGLTSLWDLENGEVVGKFESYVRSGGEGEPSWSVSLNPLGGTYASTGGSGNITIHSAEPSTFGERKSKLSSGRNKFGMCCKHSPDGSRIALSSESGQIYIFDLQTSSLTATYTSHAMAVRSLAWSPDSQLLVSASEDKRLILHDVRLSPSGKPGSGAVASLTGHSSWVLSTDISHDGRLALSGSADKTIKVWDLSARTAVSTIQDTAEVWSVSWRPRGTTSGAFVTGGEDGVVRWWRAAGAS</sequence>
<dbReference type="PROSITE" id="PS50294">
    <property type="entry name" value="WD_REPEATS_REGION"/>
    <property type="match status" value="2"/>
</dbReference>
<dbReference type="AlphaFoldDB" id="A0A067QMY5"/>
<organism evidence="5 6">
    <name type="scientific">Jaapia argillacea MUCL 33604</name>
    <dbReference type="NCBI Taxonomy" id="933084"/>
    <lineage>
        <taxon>Eukaryota</taxon>
        <taxon>Fungi</taxon>
        <taxon>Dikarya</taxon>
        <taxon>Basidiomycota</taxon>
        <taxon>Agaricomycotina</taxon>
        <taxon>Agaricomycetes</taxon>
        <taxon>Agaricomycetidae</taxon>
        <taxon>Jaapiales</taxon>
        <taxon>Jaapiaceae</taxon>
        <taxon>Jaapia</taxon>
    </lineage>
</organism>
<evidence type="ECO:0000313" key="6">
    <source>
        <dbReference type="Proteomes" id="UP000027265"/>
    </source>
</evidence>
<dbReference type="STRING" id="933084.A0A067QMY5"/>
<dbReference type="InterPro" id="IPR001680">
    <property type="entry name" value="WD40_rpt"/>
</dbReference>
<protein>
    <recommendedName>
        <fullName evidence="4">F-box domain-containing protein</fullName>
    </recommendedName>
</protein>
<dbReference type="InterPro" id="IPR036047">
    <property type="entry name" value="F-box-like_dom_sf"/>
</dbReference>
<gene>
    <name evidence="5" type="ORF">JAAARDRAFT_201435</name>
</gene>
<reference evidence="6" key="1">
    <citation type="journal article" date="2014" name="Proc. Natl. Acad. Sci. U.S.A.">
        <title>Extensive sampling of basidiomycete genomes demonstrates inadequacy of the white-rot/brown-rot paradigm for wood decay fungi.</title>
        <authorList>
            <person name="Riley R."/>
            <person name="Salamov A.A."/>
            <person name="Brown D.W."/>
            <person name="Nagy L.G."/>
            <person name="Floudas D."/>
            <person name="Held B.W."/>
            <person name="Levasseur A."/>
            <person name="Lombard V."/>
            <person name="Morin E."/>
            <person name="Otillar R."/>
            <person name="Lindquist E.A."/>
            <person name="Sun H."/>
            <person name="LaButti K.M."/>
            <person name="Schmutz J."/>
            <person name="Jabbour D."/>
            <person name="Luo H."/>
            <person name="Baker S.E."/>
            <person name="Pisabarro A.G."/>
            <person name="Walton J.D."/>
            <person name="Blanchette R.A."/>
            <person name="Henrissat B."/>
            <person name="Martin F."/>
            <person name="Cullen D."/>
            <person name="Hibbett D.S."/>
            <person name="Grigoriev I.V."/>
        </authorList>
    </citation>
    <scope>NUCLEOTIDE SEQUENCE [LARGE SCALE GENOMIC DNA]</scope>
    <source>
        <strain evidence="6">MUCL 33604</strain>
    </source>
</reference>
<dbReference type="InterPro" id="IPR001810">
    <property type="entry name" value="F-box_dom"/>
</dbReference>
<keyword evidence="2" id="KW-0677">Repeat</keyword>
<accession>A0A067QMY5</accession>
<dbReference type="InterPro" id="IPR015943">
    <property type="entry name" value="WD40/YVTN_repeat-like_dom_sf"/>
</dbReference>
<dbReference type="Proteomes" id="UP000027265">
    <property type="component" value="Unassembled WGS sequence"/>
</dbReference>
<dbReference type="GO" id="GO:0032991">
    <property type="term" value="C:protein-containing complex"/>
    <property type="evidence" value="ECO:0007669"/>
    <property type="project" value="UniProtKB-ARBA"/>
</dbReference>
<dbReference type="OrthoDB" id="538223at2759"/>
<dbReference type="SUPFAM" id="SSF81383">
    <property type="entry name" value="F-box domain"/>
    <property type="match status" value="1"/>
</dbReference>
<feature type="repeat" description="WD" evidence="3">
    <location>
        <begin position="597"/>
        <end position="631"/>
    </location>
</feature>
<evidence type="ECO:0000256" key="1">
    <source>
        <dbReference type="ARBA" id="ARBA00022574"/>
    </source>
</evidence>
<dbReference type="PROSITE" id="PS50082">
    <property type="entry name" value="WD_REPEATS_2"/>
    <property type="match status" value="3"/>
</dbReference>
<proteinExistence type="predicted"/>
<dbReference type="GO" id="GO:0005634">
    <property type="term" value="C:nucleus"/>
    <property type="evidence" value="ECO:0007669"/>
    <property type="project" value="TreeGrafter"/>
</dbReference>
<dbReference type="InterPro" id="IPR019775">
    <property type="entry name" value="WD40_repeat_CS"/>
</dbReference>
<dbReference type="HOGENOM" id="CLU_380849_0_0_1"/>
<dbReference type="SMART" id="SM00320">
    <property type="entry name" value="WD40"/>
    <property type="match status" value="7"/>
</dbReference>
<dbReference type="EMBL" id="KL197709">
    <property type="protein sequence ID" value="KDQ63966.1"/>
    <property type="molecule type" value="Genomic_DNA"/>
</dbReference>
<feature type="repeat" description="WD" evidence="3">
    <location>
        <begin position="646"/>
        <end position="687"/>
    </location>
</feature>